<comment type="caution">
    <text evidence="2">The sequence shown here is derived from an EMBL/GenBank/DDBJ whole genome shotgun (WGS) entry which is preliminary data.</text>
</comment>
<gene>
    <name evidence="2" type="ORF">PMACD_LOCUS14707</name>
</gene>
<dbReference type="AlphaFoldDB" id="A0A821XCL1"/>
<dbReference type="EMBL" id="CAJOBZ010000066">
    <property type="protein sequence ID" value="CAF4940756.1"/>
    <property type="molecule type" value="Genomic_DNA"/>
</dbReference>
<keyword evidence="3" id="KW-1185">Reference proteome</keyword>
<organism evidence="2 3">
    <name type="scientific">Pieris macdunnoughi</name>
    <dbReference type="NCBI Taxonomy" id="345717"/>
    <lineage>
        <taxon>Eukaryota</taxon>
        <taxon>Metazoa</taxon>
        <taxon>Ecdysozoa</taxon>
        <taxon>Arthropoda</taxon>
        <taxon>Hexapoda</taxon>
        <taxon>Insecta</taxon>
        <taxon>Pterygota</taxon>
        <taxon>Neoptera</taxon>
        <taxon>Endopterygota</taxon>
        <taxon>Lepidoptera</taxon>
        <taxon>Glossata</taxon>
        <taxon>Ditrysia</taxon>
        <taxon>Papilionoidea</taxon>
        <taxon>Pieridae</taxon>
        <taxon>Pierinae</taxon>
        <taxon>Pieris</taxon>
    </lineage>
</organism>
<evidence type="ECO:0000313" key="3">
    <source>
        <dbReference type="Proteomes" id="UP000663880"/>
    </source>
</evidence>
<proteinExistence type="predicted"/>
<sequence>MMRFWESLVLKGRFQSVCYFLPERGQSYLPCDRHFSIIEKNLENSDNVCSGTSWNCASRIEDTCVDKVTKPLTQLYIGPYQVLSKTEKYFKIMQRDTQSRIDMKVNIDRLKPACYAATSPKSQRCIGPTNISHGTRRHEAPGQRNVPMTSIDPRKIGFHFI</sequence>
<name>A0A821XCL1_9NEOP</name>
<dbReference type="OrthoDB" id="775972at2759"/>
<dbReference type="Proteomes" id="UP000663880">
    <property type="component" value="Unassembled WGS sequence"/>
</dbReference>
<evidence type="ECO:0000256" key="1">
    <source>
        <dbReference type="SAM" id="MobiDB-lite"/>
    </source>
</evidence>
<evidence type="ECO:0000313" key="2">
    <source>
        <dbReference type="EMBL" id="CAF4940756.1"/>
    </source>
</evidence>
<protein>
    <submittedName>
        <fullName evidence="2">Uncharacterized protein</fullName>
    </submittedName>
</protein>
<accession>A0A821XCL1</accession>
<feature type="region of interest" description="Disordered" evidence="1">
    <location>
        <begin position="127"/>
        <end position="148"/>
    </location>
</feature>
<reference evidence="2" key="1">
    <citation type="submission" date="2021-02" db="EMBL/GenBank/DDBJ databases">
        <authorList>
            <person name="Steward A R."/>
        </authorList>
    </citation>
    <scope>NUCLEOTIDE SEQUENCE</scope>
</reference>